<gene>
    <name evidence="2" type="ORF">AXG93_2584s1460</name>
</gene>
<dbReference type="EMBL" id="LVLJ01003709">
    <property type="protein sequence ID" value="OAE20062.1"/>
    <property type="molecule type" value="Genomic_DNA"/>
</dbReference>
<dbReference type="Proteomes" id="UP000077202">
    <property type="component" value="Unassembled WGS sequence"/>
</dbReference>
<feature type="domain" description="DDE-1" evidence="1">
    <location>
        <begin position="3"/>
        <end position="76"/>
    </location>
</feature>
<reference evidence="2" key="1">
    <citation type="submission" date="2016-03" db="EMBL/GenBank/DDBJ databases">
        <title>Mechanisms controlling the formation of the plant cell surface in tip-growing cells are functionally conserved among land plants.</title>
        <authorList>
            <person name="Honkanen S."/>
            <person name="Jones V.A."/>
            <person name="Morieri G."/>
            <person name="Champion C."/>
            <person name="Hetherington A.J."/>
            <person name="Kelly S."/>
            <person name="Saint-Marcoux D."/>
            <person name="Proust H."/>
            <person name="Prescott H."/>
            <person name="Dolan L."/>
        </authorList>
    </citation>
    <scope>NUCLEOTIDE SEQUENCE [LARGE SCALE GENOMIC DNA]</scope>
    <source>
        <tissue evidence="2">Whole gametophyte</tissue>
    </source>
</reference>
<organism evidence="2 3">
    <name type="scientific">Marchantia polymorpha subsp. ruderalis</name>
    <dbReference type="NCBI Taxonomy" id="1480154"/>
    <lineage>
        <taxon>Eukaryota</taxon>
        <taxon>Viridiplantae</taxon>
        <taxon>Streptophyta</taxon>
        <taxon>Embryophyta</taxon>
        <taxon>Marchantiophyta</taxon>
        <taxon>Marchantiopsida</taxon>
        <taxon>Marchantiidae</taxon>
        <taxon>Marchantiales</taxon>
        <taxon>Marchantiaceae</taxon>
        <taxon>Marchantia</taxon>
    </lineage>
</organism>
<evidence type="ECO:0000259" key="1">
    <source>
        <dbReference type="Pfam" id="PF03184"/>
    </source>
</evidence>
<evidence type="ECO:0000313" key="3">
    <source>
        <dbReference type="Proteomes" id="UP000077202"/>
    </source>
</evidence>
<accession>A0A176VI78</accession>
<proteinExistence type="predicted"/>
<dbReference type="InterPro" id="IPR004875">
    <property type="entry name" value="DDE_SF_endonuclease_dom"/>
</dbReference>
<evidence type="ECO:0000313" key="2">
    <source>
        <dbReference type="EMBL" id="OAE20062.1"/>
    </source>
</evidence>
<dbReference type="PANTHER" id="PTHR19303:SF73">
    <property type="entry name" value="PROTEIN PDC2"/>
    <property type="match status" value="1"/>
</dbReference>
<dbReference type="AlphaFoldDB" id="A0A176VI78"/>
<dbReference type="Pfam" id="PF03184">
    <property type="entry name" value="DDE_1"/>
    <property type="match status" value="1"/>
</dbReference>
<dbReference type="GO" id="GO:0005634">
    <property type="term" value="C:nucleus"/>
    <property type="evidence" value="ECO:0007669"/>
    <property type="project" value="TreeGrafter"/>
</dbReference>
<name>A0A176VI78_MARPO</name>
<protein>
    <recommendedName>
        <fullName evidence="1">DDE-1 domain-containing protein</fullName>
    </recommendedName>
</protein>
<comment type="caution">
    <text evidence="2">The sequence shown here is derived from an EMBL/GenBank/DDBJ whole genome shotgun (WGS) entry which is preliminary data.</text>
</comment>
<dbReference type="PANTHER" id="PTHR19303">
    <property type="entry name" value="TRANSPOSON"/>
    <property type="match status" value="1"/>
</dbReference>
<sequence>MAGRYVLLIMDNSSAHISLMKLPSVMTLRNKTIFYLPPNTTSKIQPCDAGIIRNIKAYYRRRFNCLLIQRLEQKVQELWYRNPMDIHNLIDYPSEREVAYVPTEMEIAEGLVEEHAPEDEEEADDNNKPPLVKPSETLKYAMLKYATLLEHFCMQ</sequence>
<dbReference type="InterPro" id="IPR050863">
    <property type="entry name" value="CenT-Element_Derived"/>
</dbReference>
<keyword evidence="3" id="KW-1185">Reference proteome</keyword>
<dbReference type="GO" id="GO:0003677">
    <property type="term" value="F:DNA binding"/>
    <property type="evidence" value="ECO:0007669"/>
    <property type="project" value="TreeGrafter"/>
</dbReference>